<evidence type="ECO:0000313" key="3">
    <source>
        <dbReference type="Proteomes" id="UP001408356"/>
    </source>
</evidence>
<organism evidence="2 3">
    <name type="scientific">Seiridium unicorne</name>
    <dbReference type="NCBI Taxonomy" id="138068"/>
    <lineage>
        <taxon>Eukaryota</taxon>
        <taxon>Fungi</taxon>
        <taxon>Dikarya</taxon>
        <taxon>Ascomycota</taxon>
        <taxon>Pezizomycotina</taxon>
        <taxon>Sordariomycetes</taxon>
        <taxon>Xylariomycetidae</taxon>
        <taxon>Amphisphaeriales</taxon>
        <taxon>Sporocadaceae</taxon>
        <taxon>Seiridium</taxon>
    </lineage>
</organism>
<protein>
    <submittedName>
        <fullName evidence="2">Uncharacterized protein</fullName>
    </submittedName>
</protein>
<sequence>MAVHSAVQSRKNWESFLRSLARKDVRLDDAKLNEEVQAALQHAIRYNYYSQCSVDFFFNEMLERLASNLSVQVEWSSRRPPKHIAPGQQTADINGILSTSKTRQVDFWKYNQLASMVLNNGLGLPSSAFILADREELLPPAGTRGQRASNEPTSPPPTKRKRSQLTQPLPPSISVQPPIACSPSSQDTSTHPTSQGSSAVAPSRDPVGFHPANPPRMFRYVNAPVIYSGYGEWEIPINAGFESDPHLEGPAEHEAFIAAVSRRISAELSMKRTSHSAGKLCIFVWGKGPRDAVPQRRFELEFNYSRLRAFGMLRRWNEMVVRGRGVPDLRTFAEVYMAEHLEDAQRRLAGQITGPRRIEPARVRDAPYEGEAKAQGQGTALPQHREPIVIEPMARPTQRRRPRSETKRRSSGYRA</sequence>
<accession>A0ABR2VIB7</accession>
<evidence type="ECO:0000313" key="2">
    <source>
        <dbReference type="EMBL" id="KAK9426239.1"/>
    </source>
</evidence>
<comment type="caution">
    <text evidence="2">The sequence shown here is derived from an EMBL/GenBank/DDBJ whole genome shotgun (WGS) entry which is preliminary data.</text>
</comment>
<dbReference type="EMBL" id="JARVKF010000002">
    <property type="protein sequence ID" value="KAK9426239.1"/>
    <property type="molecule type" value="Genomic_DNA"/>
</dbReference>
<feature type="compositionally biased region" description="Polar residues" evidence="1">
    <location>
        <begin position="182"/>
        <end position="200"/>
    </location>
</feature>
<gene>
    <name evidence="2" type="ORF">SUNI508_02680</name>
</gene>
<name>A0ABR2VIB7_9PEZI</name>
<reference evidence="2 3" key="1">
    <citation type="journal article" date="2024" name="J. Plant Pathol.">
        <title>Sequence and assembly of the genome of Seiridium unicorne, isolate CBS 538.82, causal agent of cypress canker disease.</title>
        <authorList>
            <person name="Scali E."/>
            <person name="Rocca G.D."/>
            <person name="Danti R."/>
            <person name="Garbelotto M."/>
            <person name="Barberini S."/>
            <person name="Baroncelli R."/>
            <person name="Emiliani G."/>
        </authorList>
    </citation>
    <scope>NUCLEOTIDE SEQUENCE [LARGE SCALE GENOMIC DNA]</scope>
    <source>
        <strain evidence="2 3">BM-138-508</strain>
    </source>
</reference>
<feature type="region of interest" description="Disordered" evidence="1">
    <location>
        <begin position="140"/>
        <end position="213"/>
    </location>
</feature>
<evidence type="ECO:0000256" key="1">
    <source>
        <dbReference type="SAM" id="MobiDB-lite"/>
    </source>
</evidence>
<keyword evidence="3" id="KW-1185">Reference proteome</keyword>
<proteinExistence type="predicted"/>
<dbReference type="Proteomes" id="UP001408356">
    <property type="component" value="Unassembled WGS sequence"/>
</dbReference>
<feature type="region of interest" description="Disordered" evidence="1">
    <location>
        <begin position="367"/>
        <end position="415"/>
    </location>
</feature>